<proteinExistence type="predicted"/>
<keyword evidence="4" id="KW-1185">Reference proteome</keyword>
<keyword evidence="1" id="KW-1133">Transmembrane helix</keyword>
<name>A0AA35WP82_GEOBA</name>
<evidence type="ECO:0000256" key="2">
    <source>
        <dbReference type="SAM" id="SignalP"/>
    </source>
</evidence>
<sequence>MALRSLFYVFFVAMSVKIVDNQCTDTTSNVSISLSEHTLCPSKPVTARCTVKKPADSEDIFLVWEYTSPDGMKFECTVLCHQTDVVCNFGEVKGVDCTCDETEITSEATIYPTCMSGVNLFCSNGGMEQKVSFSVKDLKMPSLSLMNESVTKVDDGYEVTVIWSEDDCTSHDVQYILSVSSPEIMNYPTNLTQMNLTLSEGIEYTLTVTATLCGKSLASNKLSLNFGGNTGPSPVMPMPTDSSDSVTPIVGGSLAGVLVSIGSLLCGLIVWRYREKLGCAKLHDIEPLHIPGVELEEAERNQISIRREELKLKRS</sequence>
<keyword evidence="2" id="KW-0732">Signal</keyword>
<keyword evidence="1" id="KW-0812">Transmembrane</keyword>
<feature type="non-terminal residue" evidence="3">
    <location>
        <position position="1"/>
    </location>
</feature>
<evidence type="ECO:0000313" key="3">
    <source>
        <dbReference type="EMBL" id="CAI8028748.1"/>
    </source>
</evidence>
<dbReference type="AlphaFoldDB" id="A0AA35WP82"/>
<keyword evidence="1" id="KW-0472">Membrane</keyword>
<feature type="chain" id="PRO_5041212927" description="Fibronectin type-III domain-containing protein" evidence="2">
    <location>
        <begin position="22"/>
        <end position="315"/>
    </location>
</feature>
<reference evidence="3" key="1">
    <citation type="submission" date="2023-03" db="EMBL/GenBank/DDBJ databases">
        <authorList>
            <person name="Steffen K."/>
            <person name="Cardenas P."/>
        </authorList>
    </citation>
    <scope>NUCLEOTIDE SEQUENCE</scope>
</reference>
<comment type="caution">
    <text evidence="3">The sequence shown here is derived from an EMBL/GenBank/DDBJ whole genome shotgun (WGS) entry which is preliminary data.</text>
</comment>
<evidence type="ECO:0008006" key="5">
    <source>
        <dbReference type="Google" id="ProtNLM"/>
    </source>
</evidence>
<dbReference type="EMBL" id="CASHTH010002359">
    <property type="protein sequence ID" value="CAI8028748.1"/>
    <property type="molecule type" value="Genomic_DNA"/>
</dbReference>
<organism evidence="3 4">
    <name type="scientific">Geodia barretti</name>
    <name type="common">Barrett's horny sponge</name>
    <dbReference type="NCBI Taxonomy" id="519541"/>
    <lineage>
        <taxon>Eukaryota</taxon>
        <taxon>Metazoa</taxon>
        <taxon>Porifera</taxon>
        <taxon>Demospongiae</taxon>
        <taxon>Heteroscleromorpha</taxon>
        <taxon>Tetractinellida</taxon>
        <taxon>Astrophorina</taxon>
        <taxon>Geodiidae</taxon>
        <taxon>Geodia</taxon>
    </lineage>
</organism>
<accession>A0AA35WP82</accession>
<gene>
    <name evidence="3" type="ORF">GBAR_LOCUS16347</name>
</gene>
<feature type="signal peptide" evidence="2">
    <location>
        <begin position="1"/>
        <end position="21"/>
    </location>
</feature>
<feature type="transmembrane region" description="Helical" evidence="1">
    <location>
        <begin position="249"/>
        <end position="271"/>
    </location>
</feature>
<protein>
    <recommendedName>
        <fullName evidence="5">Fibronectin type-III domain-containing protein</fullName>
    </recommendedName>
</protein>
<evidence type="ECO:0000313" key="4">
    <source>
        <dbReference type="Proteomes" id="UP001174909"/>
    </source>
</evidence>
<dbReference type="Proteomes" id="UP001174909">
    <property type="component" value="Unassembled WGS sequence"/>
</dbReference>
<evidence type="ECO:0000256" key="1">
    <source>
        <dbReference type="SAM" id="Phobius"/>
    </source>
</evidence>